<comment type="catalytic activity">
    <reaction evidence="8">
        <text>[protein]-dithiol + NAD(+) = [protein]-disulfide + NADH + H(+)</text>
        <dbReference type="Rhea" id="RHEA:18749"/>
        <dbReference type="Rhea" id="RHEA-COMP:10593"/>
        <dbReference type="Rhea" id="RHEA-COMP:10594"/>
        <dbReference type="ChEBI" id="CHEBI:15378"/>
        <dbReference type="ChEBI" id="CHEBI:29950"/>
        <dbReference type="ChEBI" id="CHEBI:50058"/>
        <dbReference type="ChEBI" id="CHEBI:57540"/>
        <dbReference type="ChEBI" id="CHEBI:57945"/>
        <dbReference type="EC" id="1.8.1.8"/>
    </reaction>
</comment>
<dbReference type="EC" id="1.8.1.8" evidence="1"/>
<evidence type="ECO:0000256" key="2">
    <source>
        <dbReference type="ARBA" id="ARBA00022723"/>
    </source>
</evidence>
<sequence length="278" mass="32086">MQILGSTKIFSVSTPVHYATLCVSRGLNLDYEGQMSNDNAVFLCNFDVGEELLDENAVCYIEGAHWCSPCRKFTPELVKIFDEVKDEINKKLDIVFISCDRDQESFDEYFRGMPWKALPFSDRNLPKLLGEKFNIDDIPSLVVLPPFLQIITLDGIDEVRDANKEALHKWSQGKRLFWTREPQDGEYVWKTANCTECFMMPMVVVRYSCTNVDCQIDLCEACLSKTKHKYPLVEYLIPKQQYSLEKILASIPYLLDPNNSDEIDIKNMWKSDIKSIGF</sequence>
<evidence type="ECO:0000256" key="9">
    <source>
        <dbReference type="ARBA" id="ARBA00047804"/>
    </source>
</evidence>
<name>A0A8S2R431_9BILA</name>
<keyword evidence="4" id="KW-0863">Zinc-finger</keyword>
<keyword evidence="7" id="KW-0520">NAD</keyword>
<keyword evidence="2" id="KW-0479">Metal-binding</keyword>
<dbReference type="Pfam" id="PF13905">
    <property type="entry name" value="Thioredoxin_8"/>
    <property type="match status" value="1"/>
</dbReference>
<protein>
    <recommendedName>
        <fullName evidence="1">protein-disulfide reductase</fullName>
        <ecNumber evidence="1">1.8.1.8</ecNumber>
    </recommendedName>
</protein>
<evidence type="ECO:0000256" key="8">
    <source>
        <dbReference type="ARBA" id="ARBA00047388"/>
    </source>
</evidence>
<gene>
    <name evidence="11" type="ORF">GIL414_LOCUS18861</name>
</gene>
<dbReference type="GO" id="GO:0047134">
    <property type="term" value="F:protein-disulfide reductase [NAD(P)H] activity"/>
    <property type="evidence" value="ECO:0007669"/>
    <property type="project" value="UniProtKB-EC"/>
</dbReference>
<reference evidence="11" key="1">
    <citation type="submission" date="2021-02" db="EMBL/GenBank/DDBJ databases">
        <authorList>
            <person name="Nowell W R."/>
        </authorList>
    </citation>
    <scope>NUCLEOTIDE SEQUENCE</scope>
</reference>
<evidence type="ECO:0000313" key="11">
    <source>
        <dbReference type="EMBL" id="CAF4137967.1"/>
    </source>
</evidence>
<evidence type="ECO:0000259" key="10">
    <source>
        <dbReference type="Pfam" id="PF13905"/>
    </source>
</evidence>
<keyword evidence="3" id="KW-0677">Repeat</keyword>
<keyword evidence="5" id="KW-0862">Zinc</keyword>
<dbReference type="Gene3D" id="3.40.30.10">
    <property type="entry name" value="Glutaredoxin"/>
    <property type="match status" value="1"/>
</dbReference>
<organism evidence="11 12">
    <name type="scientific">Rotaria magnacalcarata</name>
    <dbReference type="NCBI Taxonomy" id="392030"/>
    <lineage>
        <taxon>Eukaryota</taxon>
        <taxon>Metazoa</taxon>
        <taxon>Spiralia</taxon>
        <taxon>Gnathifera</taxon>
        <taxon>Rotifera</taxon>
        <taxon>Eurotatoria</taxon>
        <taxon>Bdelloidea</taxon>
        <taxon>Philodinida</taxon>
        <taxon>Philodinidae</taxon>
        <taxon>Rotaria</taxon>
    </lineage>
</organism>
<evidence type="ECO:0000313" key="12">
    <source>
        <dbReference type="Proteomes" id="UP000681720"/>
    </source>
</evidence>
<proteinExistence type="predicted"/>
<dbReference type="InterPro" id="IPR012336">
    <property type="entry name" value="Thioredoxin-like_fold"/>
</dbReference>
<evidence type="ECO:0000256" key="7">
    <source>
        <dbReference type="ARBA" id="ARBA00023027"/>
    </source>
</evidence>
<evidence type="ECO:0000256" key="3">
    <source>
        <dbReference type="ARBA" id="ARBA00022737"/>
    </source>
</evidence>
<evidence type="ECO:0000256" key="5">
    <source>
        <dbReference type="ARBA" id="ARBA00022833"/>
    </source>
</evidence>
<dbReference type="InterPro" id="IPR043145">
    <property type="entry name" value="Znf_ZZ_sf"/>
</dbReference>
<feature type="domain" description="Thioredoxin-like fold" evidence="10">
    <location>
        <begin position="63"/>
        <end position="144"/>
    </location>
</feature>
<comment type="catalytic activity">
    <reaction evidence="9">
        <text>[protein]-dithiol + NADP(+) = [protein]-disulfide + NADPH + H(+)</text>
        <dbReference type="Rhea" id="RHEA:18753"/>
        <dbReference type="Rhea" id="RHEA-COMP:10593"/>
        <dbReference type="Rhea" id="RHEA-COMP:10594"/>
        <dbReference type="ChEBI" id="CHEBI:15378"/>
        <dbReference type="ChEBI" id="CHEBI:29950"/>
        <dbReference type="ChEBI" id="CHEBI:50058"/>
        <dbReference type="ChEBI" id="CHEBI:57783"/>
        <dbReference type="ChEBI" id="CHEBI:58349"/>
        <dbReference type="EC" id="1.8.1.8"/>
    </reaction>
</comment>
<dbReference type="Proteomes" id="UP000681720">
    <property type="component" value="Unassembled WGS sequence"/>
</dbReference>
<dbReference type="Gene3D" id="3.30.60.90">
    <property type="match status" value="1"/>
</dbReference>
<dbReference type="SUPFAM" id="SSF57850">
    <property type="entry name" value="RING/U-box"/>
    <property type="match status" value="1"/>
</dbReference>
<evidence type="ECO:0000256" key="6">
    <source>
        <dbReference type="ARBA" id="ARBA00023002"/>
    </source>
</evidence>
<evidence type="ECO:0000256" key="4">
    <source>
        <dbReference type="ARBA" id="ARBA00022771"/>
    </source>
</evidence>
<dbReference type="InterPro" id="IPR036249">
    <property type="entry name" value="Thioredoxin-like_sf"/>
</dbReference>
<dbReference type="AlphaFoldDB" id="A0A8S2R431"/>
<dbReference type="PANTHER" id="PTHR13871">
    <property type="entry name" value="THIOREDOXIN"/>
    <property type="match status" value="1"/>
</dbReference>
<dbReference type="PANTHER" id="PTHR13871:SF96">
    <property type="entry name" value="THIOREDOXIN DOMAIN-CONTAINING PROTEIN"/>
    <property type="match status" value="1"/>
</dbReference>
<keyword evidence="6" id="KW-0560">Oxidoreductase</keyword>
<dbReference type="EMBL" id="CAJOBJ010009424">
    <property type="protein sequence ID" value="CAF4137967.1"/>
    <property type="molecule type" value="Genomic_DNA"/>
</dbReference>
<dbReference type="GO" id="GO:0008270">
    <property type="term" value="F:zinc ion binding"/>
    <property type="evidence" value="ECO:0007669"/>
    <property type="project" value="UniProtKB-KW"/>
</dbReference>
<accession>A0A8S2R431</accession>
<comment type="caution">
    <text evidence="11">The sequence shown here is derived from an EMBL/GenBank/DDBJ whole genome shotgun (WGS) entry which is preliminary data.</text>
</comment>
<dbReference type="SUPFAM" id="SSF52833">
    <property type="entry name" value="Thioredoxin-like"/>
    <property type="match status" value="1"/>
</dbReference>
<evidence type="ECO:0000256" key="1">
    <source>
        <dbReference type="ARBA" id="ARBA00012612"/>
    </source>
</evidence>
<dbReference type="InterPro" id="IPR052259">
    <property type="entry name" value="Nucleoredoxin-like"/>
</dbReference>